<dbReference type="EMBL" id="AP025739">
    <property type="protein sequence ID" value="BDI33252.1"/>
    <property type="molecule type" value="Genomic_DNA"/>
</dbReference>
<accession>A0A402CNZ4</accession>
<evidence type="ECO:0000313" key="2">
    <source>
        <dbReference type="EMBL" id="BDI33252.1"/>
    </source>
</evidence>
<keyword evidence="3" id="KW-1185">Reference proteome</keyword>
<dbReference type="KEGG" id="ccot:CCAX7_53030"/>
<feature type="region of interest" description="Disordered" evidence="1">
    <location>
        <begin position="374"/>
        <end position="413"/>
    </location>
</feature>
<protein>
    <submittedName>
        <fullName evidence="2">Uncharacterized protein</fullName>
    </submittedName>
</protein>
<evidence type="ECO:0000256" key="1">
    <source>
        <dbReference type="SAM" id="MobiDB-lite"/>
    </source>
</evidence>
<dbReference type="RefSeq" id="WP_119319085.1">
    <property type="nucleotide sequence ID" value="NZ_AP025739.1"/>
</dbReference>
<feature type="compositionally biased region" description="Polar residues" evidence="1">
    <location>
        <begin position="387"/>
        <end position="396"/>
    </location>
</feature>
<feature type="region of interest" description="Disordered" evidence="1">
    <location>
        <begin position="37"/>
        <end position="88"/>
    </location>
</feature>
<gene>
    <name evidence="2" type="ORF">CCAX7_53030</name>
</gene>
<reference evidence="2 3" key="1">
    <citation type="journal article" date="2019" name="Int. J. Syst. Evol. Microbiol.">
        <title>Capsulimonas corticalis gen. nov., sp. nov., an aerobic capsulated bacterium, of a novel bacterial order, Capsulimonadales ord. nov., of the class Armatimonadia of the phylum Armatimonadetes.</title>
        <authorList>
            <person name="Li J."/>
            <person name="Kudo C."/>
            <person name="Tonouchi A."/>
        </authorList>
    </citation>
    <scope>NUCLEOTIDE SEQUENCE [LARGE SCALE GENOMIC DNA]</scope>
    <source>
        <strain evidence="2 3">AX-7</strain>
    </source>
</reference>
<proteinExistence type="predicted"/>
<name>A0A402CNZ4_9BACT</name>
<dbReference type="Gene3D" id="1.20.120.20">
    <property type="entry name" value="Apolipoprotein"/>
    <property type="match status" value="1"/>
</dbReference>
<organism evidence="2 3">
    <name type="scientific">Capsulimonas corticalis</name>
    <dbReference type="NCBI Taxonomy" id="2219043"/>
    <lineage>
        <taxon>Bacteria</taxon>
        <taxon>Bacillati</taxon>
        <taxon>Armatimonadota</taxon>
        <taxon>Armatimonadia</taxon>
        <taxon>Capsulimonadales</taxon>
        <taxon>Capsulimonadaceae</taxon>
        <taxon>Capsulimonas</taxon>
    </lineage>
</organism>
<dbReference type="AlphaFoldDB" id="A0A402CNZ4"/>
<sequence>MSKRNIEPGWHEPVQHTTSDEWEEELNALHETVVRVVDGSETPISPHVNEIPNGRDGVPLDADDEVRSSTRNRPAGDDAPAADESEPPAIMRAFNSGAGFVKDNAAVAAATAAAGIGWLIWNSRSTPGPAPIPDVSKAIKDTASSAVDKVKDAGGSAVGSIKEVGGNAVEGAKSMTSGVLESVKSAGSNVAHTASSAVTNVAHTASSAVTNAAQSATSAVTDAAQKVGSTGKDQAKRVGTAALGVAKSSPIELALTILSAAWLYRSARPERSADSEPGKLGQLTDQAKSGSLTAIQAIEGMVQKNPLVAGGIALVIGAIVGLLIPESNVENRVMGQKHDELMDKAMDAAHEFTEDLTSKVKAVATEAVNTVKEEAKNQGLVAGGDNAEQTAPNNSGEIPADSPDADQSPANAI</sequence>
<dbReference type="Proteomes" id="UP000287394">
    <property type="component" value="Chromosome"/>
</dbReference>
<evidence type="ECO:0000313" key="3">
    <source>
        <dbReference type="Proteomes" id="UP000287394"/>
    </source>
</evidence>